<evidence type="ECO:0008006" key="3">
    <source>
        <dbReference type="Google" id="ProtNLM"/>
    </source>
</evidence>
<accession>A0A3S0AF83</accession>
<name>A0A3S0AF83_9FLAO</name>
<dbReference type="AlphaFoldDB" id="A0A3S0AF83"/>
<proteinExistence type="predicted"/>
<evidence type="ECO:0000313" key="1">
    <source>
        <dbReference type="EMBL" id="RTE54289.1"/>
    </source>
</evidence>
<keyword evidence="2" id="KW-1185">Reference proteome</keyword>
<gene>
    <name evidence="1" type="ORF">EHW67_03730</name>
</gene>
<dbReference type="RefSeq" id="WP_126161020.1">
    <property type="nucleotide sequence ID" value="NZ_RQPJ01000002.1"/>
</dbReference>
<reference evidence="1 2" key="1">
    <citation type="submission" date="2018-11" db="EMBL/GenBank/DDBJ databases">
        <title>Arenibacter aquaticus sp.nov., a marine bacterium isolated from surface seawater in the South China Sea.</title>
        <authorList>
            <person name="Guo J."/>
            <person name="Sun J."/>
        </authorList>
    </citation>
    <scope>NUCLEOTIDE SEQUENCE [LARGE SCALE GENOMIC DNA]</scope>
    <source>
        <strain evidence="1 2">GUO666</strain>
    </source>
</reference>
<organism evidence="1 2">
    <name type="scientific">Arenibacter aquaticus</name>
    <dbReference type="NCBI Taxonomy" id="2489054"/>
    <lineage>
        <taxon>Bacteria</taxon>
        <taxon>Pseudomonadati</taxon>
        <taxon>Bacteroidota</taxon>
        <taxon>Flavobacteriia</taxon>
        <taxon>Flavobacteriales</taxon>
        <taxon>Flavobacteriaceae</taxon>
        <taxon>Arenibacter</taxon>
    </lineage>
</organism>
<sequence length="75" mass="8736">MEVHNDFDQKQKTLTSNVSEKKIRLTAFLRMKLNTKEIAATLNVLTDIILKSKYRLKKNLGLDKETNLNQFLNTL</sequence>
<dbReference type="OrthoDB" id="1090267at2"/>
<protein>
    <recommendedName>
        <fullName evidence="3">HTH luxR-type domain-containing protein</fullName>
    </recommendedName>
</protein>
<dbReference type="EMBL" id="RQPJ01000002">
    <property type="protein sequence ID" value="RTE54289.1"/>
    <property type="molecule type" value="Genomic_DNA"/>
</dbReference>
<comment type="caution">
    <text evidence="1">The sequence shown here is derived from an EMBL/GenBank/DDBJ whole genome shotgun (WGS) entry which is preliminary data.</text>
</comment>
<dbReference type="Proteomes" id="UP000267585">
    <property type="component" value="Unassembled WGS sequence"/>
</dbReference>
<evidence type="ECO:0000313" key="2">
    <source>
        <dbReference type="Proteomes" id="UP000267585"/>
    </source>
</evidence>